<feature type="region of interest" description="Disordered" evidence="1">
    <location>
        <begin position="30"/>
        <end position="49"/>
    </location>
</feature>
<gene>
    <name evidence="3" type="ORF">FPRO_09697</name>
</gene>
<evidence type="ECO:0000313" key="4">
    <source>
        <dbReference type="Proteomes" id="UP000183971"/>
    </source>
</evidence>
<proteinExistence type="predicted"/>
<dbReference type="GeneID" id="42054569"/>
<feature type="signal peptide" evidence="2">
    <location>
        <begin position="1"/>
        <end position="23"/>
    </location>
</feature>
<comment type="caution">
    <text evidence="3">The sequence shown here is derived from an EMBL/GenBank/DDBJ whole genome shotgun (WGS) entry which is preliminary data.</text>
</comment>
<dbReference type="EMBL" id="FJOF01000006">
    <property type="protein sequence ID" value="CZR42394.1"/>
    <property type="molecule type" value="Genomic_DNA"/>
</dbReference>
<evidence type="ECO:0000256" key="1">
    <source>
        <dbReference type="SAM" id="MobiDB-lite"/>
    </source>
</evidence>
<dbReference type="VEuPathDB" id="FungiDB:FPRO_09697"/>
<dbReference type="AlphaFoldDB" id="A0A1L7VPI4"/>
<keyword evidence="4" id="KW-1185">Reference proteome</keyword>
<dbReference type="RefSeq" id="XP_031082985.1">
    <property type="nucleotide sequence ID" value="XM_031233115.1"/>
</dbReference>
<name>A0A1L7VPI4_FUSPR</name>
<keyword evidence="2" id="KW-0732">Signal</keyword>
<protein>
    <recommendedName>
        <fullName evidence="5">Secreted protein</fullName>
    </recommendedName>
</protein>
<evidence type="ECO:0000313" key="3">
    <source>
        <dbReference type="EMBL" id="CZR42394.1"/>
    </source>
</evidence>
<accession>A0A1L7VPI4</accession>
<evidence type="ECO:0000256" key="2">
    <source>
        <dbReference type="SAM" id="SignalP"/>
    </source>
</evidence>
<evidence type="ECO:0008006" key="5">
    <source>
        <dbReference type="Google" id="ProtNLM"/>
    </source>
</evidence>
<dbReference type="Proteomes" id="UP000183971">
    <property type="component" value="Unassembled WGS sequence"/>
</dbReference>
<feature type="chain" id="PRO_5013381244" description="Secreted protein" evidence="2">
    <location>
        <begin position="24"/>
        <end position="87"/>
    </location>
</feature>
<reference evidence="4" key="1">
    <citation type="journal article" date="2016" name="Genome Biol. Evol.">
        <title>Comparative 'omics' of the Fusarium fujikuroi species complex highlights differences in genetic potential and metabolite synthesis.</title>
        <authorList>
            <person name="Niehaus E.-M."/>
            <person name="Muensterkoetter M."/>
            <person name="Proctor R.H."/>
            <person name="Brown D.W."/>
            <person name="Sharon A."/>
            <person name="Idan Y."/>
            <person name="Oren-Young L."/>
            <person name="Sieber C.M."/>
            <person name="Novak O."/>
            <person name="Pencik A."/>
            <person name="Tarkowska D."/>
            <person name="Hromadova K."/>
            <person name="Freeman S."/>
            <person name="Maymon M."/>
            <person name="Elazar M."/>
            <person name="Youssef S.A."/>
            <person name="El-Shabrawy E.S.M."/>
            <person name="Shalaby A.B.A."/>
            <person name="Houterman P."/>
            <person name="Brock N.L."/>
            <person name="Burkhardt I."/>
            <person name="Tsavkelova E.A."/>
            <person name="Dickschat J.S."/>
            <person name="Galuszka P."/>
            <person name="Gueldener U."/>
            <person name="Tudzynski B."/>
        </authorList>
    </citation>
    <scope>NUCLEOTIDE SEQUENCE [LARGE SCALE GENOMIC DNA]</scope>
    <source>
        <strain evidence="4">ET1</strain>
    </source>
</reference>
<sequence>MAVFWRSHLQLWQPGILAVAVAGSDQLDSVSHATPEGVERTTGTASGRRPWWPKIEGQMLLDIDDDGCGNGGVLRCCDPGSSQGKNV</sequence>
<organism evidence="3 4">
    <name type="scientific">Fusarium proliferatum (strain ET1)</name>
    <name type="common">Orchid endophyte fungus</name>
    <dbReference type="NCBI Taxonomy" id="1227346"/>
    <lineage>
        <taxon>Eukaryota</taxon>
        <taxon>Fungi</taxon>
        <taxon>Dikarya</taxon>
        <taxon>Ascomycota</taxon>
        <taxon>Pezizomycotina</taxon>
        <taxon>Sordariomycetes</taxon>
        <taxon>Hypocreomycetidae</taxon>
        <taxon>Hypocreales</taxon>
        <taxon>Nectriaceae</taxon>
        <taxon>Fusarium</taxon>
        <taxon>Fusarium fujikuroi species complex</taxon>
    </lineage>
</organism>